<keyword evidence="6" id="KW-0411">Iron-sulfur</keyword>
<evidence type="ECO:0000256" key="3">
    <source>
        <dbReference type="ARBA" id="ARBA00022723"/>
    </source>
</evidence>
<dbReference type="Gene3D" id="3.30.70.20">
    <property type="match status" value="1"/>
</dbReference>
<dbReference type="PANTHER" id="PTHR43082">
    <property type="entry name" value="FERREDOXIN-LIKE"/>
    <property type="match status" value="1"/>
</dbReference>
<evidence type="ECO:0000256" key="1">
    <source>
        <dbReference type="ARBA" id="ARBA00006327"/>
    </source>
</evidence>
<dbReference type="GO" id="GO:0005506">
    <property type="term" value="F:iron ion binding"/>
    <property type="evidence" value="ECO:0007669"/>
    <property type="project" value="InterPro"/>
</dbReference>
<evidence type="ECO:0000256" key="6">
    <source>
        <dbReference type="ARBA" id="ARBA00023014"/>
    </source>
</evidence>
<comment type="similarity">
    <text evidence="1">Belongs to the bacterial-type ferredoxin family. FixX subfamily.</text>
</comment>
<gene>
    <name evidence="7" type="ORF">AO703_16835</name>
</gene>
<proteinExistence type="inferred from homology"/>
<dbReference type="InterPro" id="IPR012206">
    <property type="entry name" value="Fd_FixX"/>
</dbReference>
<protein>
    <recommendedName>
        <fullName evidence="9">Ferredoxin-like protein</fullName>
    </recommendedName>
</protein>
<dbReference type="SUPFAM" id="SSF54862">
    <property type="entry name" value="4Fe-4S ferredoxins"/>
    <property type="match status" value="1"/>
</dbReference>
<evidence type="ECO:0008006" key="9">
    <source>
        <dbReference type="Google" id="ProtNLM"/>
    </source>
</evidence>
<dbReference type="EMBL" id="CP012871">
    <property type="protein sequence ID" value="ALR78971.1"/>
    <property type="molecule type" value="Genomic_DNA"/>
</dbReference>
<keyword evidence="3" id="KW-0479">Metal-binding</keyword>
<keyword evidence="4" id="KW-0249">Electron transport</keyword>
<evidence type="ECO:0000256" key="4">
    <source>
        <dbReference type="ARBA" id="ARBA00022982"/>
    </source>
</evidence>
<dbReference type="Proteomes" id="UP000069162">
    <property type="component" value="Chromosome"/>
</dbReference>
<dbReference type="GO" id="GO:0051536">
    <property type="term" value="F:iron-sulfur cluster binding"/>
    <property type="evidence" value="ECO:0007669"/>
    <property type="project" value="UniProtKB-KW"/>
</dbReference>
<evidence type="ECO:0000313" key="8">
    <source>
        <dbReference type="Proteomes" id="UP000069162"/>
    </source>
</evidence>
<name>A0A806XJW5_9ENTR</name>
<sequence>MQNSYHPARSSHIELQDNVDAQQAALLEKICPAGLFQRDADGRLVFHHQGCLECGCCRLIVGDAALSAWRYPPSGSGIVLRFG</sequence>
<dbReference type="KEGG" id="kle:AO703_16835"/>
<evidence type="ECO:0000313" key="7">
    <source>
        <dbReference type="EMBL" id="ALR78971.1"/>
    </source>
</evidence>
<dbReference type="AlphaFoldDB" id="A0A806XJW5"/>
<reference evidence="8" key="1">
    <citation type="submission" date="2015-10" db="EMBL/GenBank/DDBJ databases">
        <title>Complete Genome Sequencing of Klebsiella sp. strain G5.</title>
        <authorList>
            <person name="Chan K.-G."/>
            <person name="Chen J.-W."/>
        </authorList>
    </citation>
    <scope>NUCLEOTIDE SEQUENCE [LARGE SCALE GENOMIC DNA]</scope>
    <source>
        <strain evidence="8">G5</strain>
    </source>
</reference>
<keyword evidence="2" id="KW-0813">Transport</keyword>
<organism evidence="7 8">
    <name type="scientific">[Enterobacter] lignolyticus</name>
    <dbReference type="NCBI Taxonomy" id="1334193"/>
    <lineage>
        <taxon>Bacteria</taxon>
        <taxon>Pseudomonadati</taxon>
        <taxon>Pseudomonadota</taxon>
        <taxon>Gammaproteobacteria</taxon>
        <taxon>Enterobacterales</taxon>
        <taxon>Enterobacteriaceae</taxon>
        <taxon>Pluralibacter</taxon>
    </lineage>
</organism>
<dbReference type="OrthoDB" id="9800260at2"/>
<dbReference type="PIRSF" id="PIRSF036548">
    <property type="entry name" value="Fdx_FixX"/>
    <property type="match status" value="1"/>
</dbReference>
<dbReference type="PANTHER" id="PTHR43082:SF1">
    <property type="entry name" value="FERREDOXIN-LIKE PROTEIN FIXX-RELATED"/>
    <property type="match status" value="1"/>
</dbReference>
<evidence type="ECO:0000256" key="5">
    <source>
        <dbReference type="ARBA" id="ARBA00023004"/>
    </source>
</evidence>
<keyword evidence="5" id="KW-0408">Iron</keyword>
<accession>A0A806XJW5</accession>
<evidence type="ECO:0000256" key="2">
    <source>
        <dbReference type="ARBA" id="ARBA00022448"/>
    </source>
</evidence>